<dbReference type="InterPro" id="IPR012347">
    <property type="entry name" value="Ferritin-like"/>
</dbReference>
<dbReference type="PIRSF" id="PIRSF005900">
    <property type="entry name" value="Dps"/>
    <property type="match status" value="1"/>
</dbReference>
<dbReference type="Pfam" id="PF00210">
    <property type="entry name" value="Ferritin"/>
    <property type="match status" value="1"/>
</dbReference>
<comment type="similarity">
    <text evidence="1 2">Belongs to the Dps family.</text>
</comment>
<evidence type="ECO:0000259" key="3">
    <source>
        <dbReference type="Pfam" id="PF00210"/>
    </source>
</evidence>
<dbReference type="InterPro" id="IPR023188">
    <property type="entry name" value="DPS_DNA-bd_CS"/>
</dbReference>
<dbReference type="SUPFAM" id="SSF47240">
    <property type="entry name" value="Ferritin-like"/>
    <property type="match status" value="1"/>
</dbReference>
<reference evidence="4 5" key="1">
    <citation type="submission" date="2016-10" db="EMBL/GenBank/DDBJ databases">
        <authorList>
            <person name="de Groot N.N."/>
        </authorList>
    </citation>
    <scope>NUCLEOTIDE SEQUENCE [LARGE SCALE GENOMIC DNA]</scope>
    <source>
        <strain evidence="4 5">DSM 23421</strain>
    </source>
</reference>
<dbReference type="CDD" id="cd01043">
    <property type="entry name" value="DPS"/>
    <property type="match status" value="1"/>
</dbReference>
<dbReference type="GO" id="GO:0008199">
    <property type="term" value="F:ferric iron binding"/>
    <property type="evidence" value="ECO:0007669"/>
    <property type="project" value="InterPro"/>
</dbReference>
<feature type="domain" description="Ferritin/DPS" evidence="3">
    <location>
        <begin position="21"/>
        <end position="159"/>
    </location>
</feature>
<sequence>MENTNLNSIGLSEKSSVETAEHLNDLLSNYQLFYMNLRGFHWNIKGKKFFELHLKFEELYNDALVKVDEIAERVLTLGESPLHSFKKYLETTEIQSVENITDGEIAVDKILGALRILLAKERTILNIASQANDEGTVALMSDYIVQQEKLVWMLTSYLG</sequence>
<dbReference type="InterPro" id="IPR009078">
    <property type="entry name" value="Ferritin-like_SF"/>
</dbReference>
<dbReference type="RefSeq" id="WP_091867371.1">
    <property type="nucleotide sequence ID" value="NZ_FNAO01000003.1"/>
</dbReference>
<dbReference type="PANTHER" id="PTHR42932">
    <property type="entry name" value="GENERAL STRESS PROTEIN 20U"/>
    <property type="match status" value="1"/>
</dbReference>
<dbReference type="PANTHER" id="PTHR42932:SF1">
    <property type="entry name" value="GENERAL STRESS PROTEIN 20U"/>
    <property type="match status" value="1"/>
</dbReference>
<dbReference type="EMBL" id="FNAO01000003">
    <property type="protein sequence ID" value="SDE12647.1"/>
    <property type="molecule type" value="Genomic_DNA"/>
</dbReference>
<dbReference type="PROSITE" id="PS00819">
    <property type="entry name" value="DPS_2"/>
    <property type="match status" value="1"/>
</dbReference>
<dbReference type="Gene3D" id="1.20.1260.10">
    <property type="match status" value="1"/>
</dbReference>
<protein>
    <submittedName>
        <fullName evidence="4">Starvation-inducible DNA-binding protein</fullName>
    </submittedName>
</protein>
<organism evidence="4 5">
    <name type="scientific">Pricia antarctica</name>
    <dbReference type="NCBI Taxonomy" id="641691"/>
    <lineage>
        <taxon>Bacteria</taxon>
        <taxon>Pseudomonadati</taxon>
        <taxon>Bacteroidota</taxon>
        <taxon>Flavobacteriia</taxon>
        <taxon>Flavobacteriales</taxon>
        <taxon>Flavobacteriaceae</taxon>
        <taxon>Pricia</taxon>
    </lineage>
</organism>
<dbReference type="InterPro" id="IPR002177">
    <property type="entry name" value="DPS_DNA-bd"/>
</dbReference>
<gene>
    <name evidence="4" type="ORF">SAMN05421636_103328</name>
</gene>
<evidence type="ECO:0000256" key="1">
    <source>
        <dbReference type="ARBA" id="ARBA00009497"/>
    </source>
</evidence>
<dbReference type="PROSITE" id="PS00818">
    <property type="entry name" value="DPS_1"/>
    <property type="match status" value="1"/>
</dbReference>
<evidence type="ECO:0000313" key="4">
    <source>
        <dbReference type="EMBL" id="SDE12647.1"/>
    </source>
</evidence>
<dbReference type="STRING" id="641691.SAMN05421636_103328"/>
<keyword evidence="5" id="KW-1185">Reference proteome</keyword>
<dbReference type="GO" id="GO:0016722">
    <property type="term" value="F:oxidoreductase activity, acting on metal ions"/>
    <property type="evidence" value="ECO:0007669"/>
    <property type="project" value="InterPro"/>
</dbReference>
<dbReference type="Proteomes" id="UP000199109">
    <property type="component" value="Unassembled WGS sequence"/>
</dbReference>
<dbReference type="InterPro" id="IPR008331">
    <property type="entry name" value="Ferritin_DPS_dom"/>
</dbReference>
<dbReference type="GO" id="GO:0003677">
    <property type="term" value="F:DNA binding"/>
    <property type="evidence" value="ECO:0007669"/>
    <property type="project" value="UniProtKB-KW"/>
</dbReference>
<evidence type="ECO:0000313" key="5">
    <source>
        <dbReference type="Proteomes" id="UP000199109"/>
    </source>
</evidence>
<dbReference type="OrthoDB" id="9797023at2"/>
<keyword evidence="4" id="KW-0238">DNA-binding</keyword>
<accession>A0A1G7ADV7</accession>
<proteinExistence type="inferred from homology"/>
<evidence type="ECO:0000256" key="2">
    <source>
        <dbReference type="RuleBase" id="RU003875"/>
    </source>
</evidence>
<name>A0A1G7ADV7_9FLAO</name>
<dbReference type="PRINTS" id="PR01346">
    <property type="entry name" value="HELNAPAPROT"/>
</dbReference>
<dbReference type="AlphaFoldDB" id="A0A1G7ADV7"/>